<dbReference type="Proteomes" id="UP001238450">
    <property type="component" value="Unassembled WGS sequence"/>
</dbReference>
<dbReference type="EMBL" id="JAUSUV010000002">
    <property type="protein sequence ID" value="MDQ0416478.1"/>
    <property type="molecule type" value="Genomic_DNA"/>
</dbReference>
<sequence length="115" mass="13219">MIKLRVEGMSDQIRSFLQELHQNPSIEISQQEDGYTIMDQKIESCSKCLVVYSPQSRVQILKMTTLDGKVINIPLLDAACVQMDEKSQIVFGRNYDIFANKKRSHQNGSRKNEIK</sequence>
<name>A0AAJ1TCV4_9BACL</name>
<evidence type="ECO:0000313" key="2">
    <source>
        <dbReference type="Proteomes" id="UP001238450"/>
    </source>
</evidence>
<gene>
    <name evidence="1" type="ORF">J2Z48_000642</name>
</gene>
<protein>
    <submittedName>
        <fullName evidence="1">Uncharacterized protein</fullName>
    </submittedName>
</protein>
<organism evidence="1 2">
    <name type="scientific">Croceifilum oryzae</name>
    <dbReference type="NCBI Taxonomy" id="1553429"/>
    <lineage>
        <taxon>Bacteria</taxon>
        <taxon>Bacillati</taxon>
        <taxon>Bacillota</taxon>
        <taxon>Bacilli</taxon>
        <taxon>Bacillales</taxon>
        <taxon>Thermoactinomycetaceae</taxon>
        <taxon>Croceifilum</taxon>
    </lineage>
</organism>
<dbReference type="RefSeq" id="WP_307250950.1">
    <property type="nucleotide sequence ID" value="NZ_JAUSUV010000002.1"/>
</dbReference>
<dbReference type="AlphaFoldDB" id="A0AAJ1TCV4"/>
<proteinExistence type="predicted"/>
<comment type="caution">
    <text evidence="1">The sequence shown here is derived from an EMBL/GenBank/DDBJ whole genome shotgun (WGS) entry which is preliminary data.</text>
</comment>
<evidence type="ECO:0000313" key="1">
    <source>
        <dbReference type="EMBL" id="MDQ0416478.1"/>
    </source>
</evidence>
<reference evidence="1 2" key="1">
    <citation type="submission" date="2023-07" db="EMBL/GenBank/DDBJ databases">
        <title>Genomic Encyclopedia of Type Strains, Phase IV (KMG-IV): sequencing the most valuable type-strain genomes for metagenomic binning, comparative biology and taxonomic classification.</title>
        <authorList>
            <person name="Goeker M."/>
        </authorList>
    </citation>
    <scope>NUCLEOTIDE SEQUENCE [LARGE SCALE GENOMIC DNA]</scope>
    <source>
        <strain evidence="1 2">DSM 46876</strain>
    </source>
</reference>
<keyword evidence="2" id="KW-1185">Reference proteome</keyword>
<accession>A0AAJ1TCV4</accession>